<dbReference type="Pfam" id="PF09527">
    <property type="entry name" value="ATPase_gene1"/>
    <property type="match status" value="1"/>
</dbReference>
<evidence type="ECO:0000313" key="3">
    <source>
        <dbReference type="Proteomes" id="UP000177354"/>
    </source>
</evidence>
<name>A0A1F5Z7L8_9BACT</name>
<organism evidence="2 3">
    <name type="scientific">Candidatus Gottesmanbacteria bacterium RIFCSPHIGHO2_01_FULL_40_15</name>
    <dbReference type="NCBI Taxonomy" id="1798376"/>
    <lineage>
        <taxon>Bacteria</taxon>
        <taxon>Candidatus Gottesmaniibacteriota</taxon>
    </lineage>
</organism>
<evidence type="ECO:0000256" key="1">
    <source>
        <dbReference type="SAM" id="Phobius"/>
    </source>
</evidence>
<dbReference type="AlphaFoldDB" id="A0A1F5Z7L8"/>
<accession>A0A1F5Z7L8</accession>
<dbReference type="InterPro" id="IPR032820">
    <property type="entry name" value="ATPase_put"/>
</dbReference>
<proteinExistence type="predicted"/>
<keyword evidence="1" id="KW-1133">Transmembrane helix</keyword>
<protein>
    <recommendedName>
        <fullName evidence="4">F0F1 ATP synthase subunit</fullName>
    </recommendedName>
</protein>
<reference evidence="2 3" key="1">
    <citation type="journal article" date="2016" name="Nat. Commun.">
        <title>Thousands of microbial genomes shed light on interconnected biogeochemical processes in an aquifer system.</title>
        <authorList>
            <person name="Anantharaman K."/>
            <person name="Brown C.T."/>
            <person name="Hug L.A."/>
            <person name="Sharon I."/>
            <person name="Castelle C.J."/>
            <person name="Probst A.J."/>
            <person name="Thomas B.C."/>
            <person name="Singh A."/>
            <person name="Wilkins M.J."/>
            <person name="Karaoz U."/>
            <person name="Brodie E.L."/>
            <person name="Williams K.H."/>
            <person name="Hubbard S.S."/>
            <person name="Banfield J.F."/>
        </authorList>
    </citation>
    <scope>NUCLEOTIDE SEQUENCE [LARGE SCALE GENOMIC DNA]</scope>
</reference>
<keyword evidence="1" id="KW-0472">Membrane</keyword>
<dbReference type="Proteomes" id="UP000177354">
    <property type="component" value="Unassembled WGS sequence"/>
</dbReference>
<evidence type="ECO:0000313" key="2">
    <source>
        <dbReference type="EMBL" id="OGG08383.1"/>
    </source>
</evidence>
<gene>
    <name evidence="2" type="ORF">A2777_02985</name>
</gene>
<sequence>MRKKRFKAPDEEIIKTGKGDKLNKNGTGLSDFFPGVRIISELGLALAIPLVGGAFLGSYLDQLLGMRPKLTLSLLFTGLIIGLISMIKVIKDIYKD</sequence>
<feature type="transmembrane region" description="Helical" evidence="1">
    <location>
        <begin position="72"/>
        <end position="90"/>
    </location>
</feature>
<keyword evidence="1" id="KW-0812">Transmembrane</keyword>
<feature type="transmembrane region" description="Helical" evidence="1">
    <location>
        <begin position="42"/>
        <end position="60"/>
    </location>
</feature>
<dbReference type="EMBL" id="MFJF01000002">
    <property type="protein sequence ID" value="OGG08383.1"/>
    <property type="molecule type" value="Genomic_DNA"/>
</dbReference>
<comment type="caution">
    <text evidence="2">The sequence shown here is derived from an EMBL/GenBank/DDBJ whole genome shotgun (WGS) entry which is preliminary data.</text>
</comment>
<evidence type="ECO:0008006" key="4">
    <source>
        <dbReference type="Google" id="ProtNLM"/>
    </source>
</evidence>